<evidence type="ECO:0000313" key="2">
    <source>
        <dbReference type="Proteomes" id="UP000287996"/>
    </source>
</evidence>
<dbReference type="Gene3D" id="3.40.50.300">
    <property type="entry name" value="P-loop containing nucleotide triphosphate hydrolases"/>
    <property type="match status" value="1"/>
</dbReference>
<dbReference type="GO" id="GO:0051301">
    <property type="term" value="P:cell division"/>
    <property type="evidence" value="ECO:0007669"/>
    <property type="project" value="UniProtKB-KW"/>
</dbReference>
<dbReference type="AlphaFoldDB" id="A0A432ZT02"/>
<dbReference type="Proteomes" id="UP000287996">
    <property type="component" value="Unassembled WGS sequence"/>
</dbReference>
<evidence type="ECO:0000313" key="1">
    <source>
        <dbReference type="EMBL" id="RUO80916.1"/>
    </source>
</evidence>
<dbReference type="RefSeq" id="WP_126840920.1">
    <property type="nucleotide sequence ID" value="NZ_PIQH01000002.1"/>
</dbReference>
<dbReference type="OrthoDB" id="9811176at2"/>
<accession>A0A432ZT02</accession>
<name>A0A432ZT02_9GAMM</name>
<gene>
    <name evidence="1" type="ORF">CWI84_02015</name>
</gene>
<protein>
    <submittedName>
        <fullName evidence="1">SulA-like SOS-response cell division inhibitor</fullName>
    </submittedName>
</protein>
<sequence length="202" mass="22822">MQTALQQLVRKGWVWQGRDQQQSPAQEAHCLPSGSARLDQLLGGGWAPGSLIEWQCQTWFSTELRLLTSLLRAVKQQPVFWLNPPARPSALGLASMALADNQHLVIETNDSHQAQWAFEHILQSSRQGLVLGWFAESSAEAVRRWHKSLTQSSALAVVLQPHQPLVEARAFSHRLRLWSDDSGHWFDIVKRRNGWPVSQLAL</sequence>
<keyword evidence="2" id="KW-1185">Reference proteome</keyword>
<dbReference type="InterPro" id="IPR027417">
    <property type="entry name" value="P-loop_NTPase"/>
</dbReference>
<proteinExistence type="predicted"/>
<dbReference type="SUPFAM" id="SSF52540">
    <property type="entry name" value="P-loop containing nucleoside triphosphate hydrolases"/>
    <property type="match status" value="1"/>
</dbReference>
<comment type="caution">
    <text evidence="1">The sequence shown here is derived from an EMBL/GenBank/DDBJ whole genome shotgun (WGS) entry which is preliminary data.</text>
</comment>
<keyword evidence="1" id="KW-0131">Cell cycle</keyword>
<dbReference type="EMBL" id="PIQH01000002">
    <property type="protein sequence ID" value="RUO80916.1"/>
    <property type="molecule type" value="Genomic_DNA"/>
</dbReference>
<keyword evidence="1" id="KW-0132">Cell division</keyword>
<reference evidence="1 2" key="1">
    <citation type="journal article" date="2011" name="Front. Microbiol.">
        <title>Genomic signatures of strain selection and enhancement in Bacillus atrophaeus var. globigii, a historical biowarfare simulant.</title>
        <authorList>
            <person name="Gibbons H.S."/>
            <person name="Broomall S.M."/>
            <person name="McNew L.A."/>
            <person name="Daligault H."/>
            <person name="Chapman C."/>
            <person name="Bruce D."/>
            <person name="Karavis M."/>
            <person name="Krepps M."/>
            <person name="McGregor P.A."/>
            <person name="Hong C."/>
            <person name="Park K.H."/>
            <person name="Akmal A."/>
            <person name="Feldman A."/>
            <person name="Lin J.S."/>
            <person name="Chang W.E."/>
            <person name="Higgs B.W."/>
            <person name="Demirev P."/>
            <person name="Lindquist J."/>
            <person name="Liem A."/>
            <person name="Fochler E."/>
            <person name="Read T.D."/>
            <person name="Tapia R."/>
            <person name="Johnson S."/>
            <person name="Bishop-Lilly K.A."/>
            <person name="Detter C."/>
            <person name="Han C."/>
            <person name="Sozhamannan S."/>
            <person name="Rosenzweig C.N."/>
            <person name="Skowronski E.W."/>
        </authorList>
    </citation>
    <scope>NUCLEOTIDE SEQUENCE [LARGE SCALE GENOMIC DNA]</scope>
    <source>
        <strain evidence="1 2">CC-PW-9</strain>
    </source>
</reference>
<organism evidence="1 2">
    <name type="scientific">Idiomarina tyrosinivorans</name>
    <dbReference type="NCBI Taxonomy" id="1445662"/>
    <lineage>
        <taxon>Bacteria</taxon>
        <taxon>Pseudomonadati</taxon>
        <taxon>Pseudomonadota</taxon>
        <taxon>Gammaproteobacteria</taxon>
        <taxon>Alteromonadales</taxon>
        <taxon>Idiomarinaceae</taxon>
        <taxon>Idiomarina</taxon>
    </lineage>
</organism>